<evidence type="ECO:0000256" key="3">
    <source>
        <dbReference type="ARBA" id="ARBA00029447"/>
    </source>
</evidence>
<dbReference type="PANTHER" id="PTHR43531">
    <property type="entry name" value="PROTEIN ICFG"/>
    <property type="match status" value="1"/>
</dbReference>
<dbReference type="GO" id="GO:0005886">
    <property type="term" value="C:plasma membrane"/>
    <property type="evidence" value="ECO:0007669"/>
    <property type="project" value="TreeGrafter"/>
</dbReference>
<dbReference type="Gene3D" id="1.10.287.950">
    <property type="entry name" value="Methyl-accepting chemotaxis protein"/>
    <property type="match status" value="1"/>
</dbReference>
<name>A0A840S1G4_9BURK</name>
<keyword evidence="4" id="KW-0807">Transducer</keyword>
<evidence type="ECO:0000256" key="2">
    <source>
        <dbReference type="ARBA" id="ARBA00022481"/>
    </source>
</evidence>
<keyword evidence="5" id="KW-0175">Coiled coil</keyword>
<evidence type="ECO:0000313" key="9">
    <source>
        <dbReference type="EMBL" id="MBB5204977.1"/>
    </source>
</evidence>
<dbReference type="SUPFAM" id="SSF58104">
    <property type="entry name" value="Methyl-accepting chemotaxis protein (MCP) signaling domain"/>
    <property type="match status" value="1"/>
</dbReference>
<evidence type="ECO:0000256" key="1">
    <source>
        <dbReference type="ARBA" id="ARBA00004370"/>
    </source>
</evidence>
<protein>
    <submittedName>
        <fullName evidence="9">Methyl-accepting chemotaxis protein-1 (Serine sensor receptor)</fullName>
    </submittedName>
</protein>
<dbReference type="EMBL" id="JACHHO010000003">
    <property type="protein sequence ID" value="MBB5204977.1"/>
    <property type="molecule type" value="Genomic_DNA"/>
</dbReference>
<dbReference type="InterPro" id="IPR024478">
    <property type="entry name" value="HlyB_4HB_MCP"/>
</dbReference>
<keyword evidence="9" id="KW-0675">Receptor</keyword>
<dbReference type="RefSeq" id="WP_175423460.1">
    <property type="nucleotide sequence ID" value="NZ_CP040709.1"/>
</dbReference>
<dbReference type="SMART" id="SM00304">
    <property type="entry name" value="HAMP"/>
    <property type="match status" value="1"/>
</dbReference>
<evidence type="ECO:0000259" key="8">
    <source>
        <dbReference type="PROSITE" id="PS50885"/>
    </source>
</evidence>
<keyword evidence="6" id="KW-0472">Membrane</keyword>
<proteinExistence type="inferred from homology"/>
<evidence type="ECO:0000259" key="7">
    <source>
        <dbReference type="PROSITE" id="PS50111"/>
    </source>
</evidence>
<dbReference type="PROSITE" id="PS50111">
    <property type="entry name" value="CHEMOTAXIS_TRANSDUC_2"/>
    <property type="match status" value="1"/>
</dbReference>
<dbReference type="GO" id="GO:0004888">
    <property type="term" value="F:transmembrane signaling receptor activity"/>
    <property type="evidence" value="ECO:0007669"/>
    <property type="project" value="InterPro"/>
</dbReference>
<dbReference type="PRINTS" id="PR00260">
    <property type="entry name" value="CHEMTRNSDUCR"/>
</dbReference>
<dbReference type="InterPro" id="IPR004090">
    <property type="entry name" value="Chemotax_Me-accpt_rcpt"/>
</dbReference>
<gene>
    <name evidence="9" type="ORF">HNQ51_002296</name>
</gene>
<comment type="caution">
    <text evidence="9">The sequence shown here is derived from an EMBL/GenBank/DDBJ whole genome shotgun (WGS) entry which is preliminary data.</text>
</comment>
<evidence type="ECO:0000256" key="5">
    <source>
        <dbReference type="SAM" id="Coils"/>
    </source>
</evidence>
<keyword evidence="10" id="KW-1185">Reference proteome</keyword>
<feature type="transmembrane region" description="Helical" evidence="6">
    <location>
        <begin position="179"/>
        <end position="198"/>
    </location>
</feature>
<dbReference type="PROSITE" id="PS50885">
    <property type="entry name" value="HAMP"/>
    <property type="match status" value="1"/>
</dbReference>
<dbReference type="InterPro" id="IPR004089">
    <property type="entry name" value="MCPsignal_dom"/>
</dbReference>
<organism evidence="9 10">
    <name type="scientific">Inhella inkyongensis</name>
    <dbReference type="NCBI Taxonomy" id="392593"/>
    <lineage>
        <taxon>Bacteria</taxon>
        <taxon>Pseudomonadati</taxon>
        <taxon>Pseudomonadota</taxon>
        <taxon>Betaproteobacteria</taxon>
        <taxon>Burkholderiales</taxon>
        <taxon>Sphaerotilaceae</taxon>
        <taxon>Inhella</taxon>
    </lineage>
</organism>
<feature type="domain" description="HAMP" evidence="8">
    <location>
        <begin position="204"/>
        <end position="256"/>
    </location>
</feature>
<sequence length="507" mass="53052">MKDLSIRVRLWSVIAAFAVVILVGSAMGLAGTHQGVRAAEDIYVQRTLPLAQLGRIEAAAVDLRLGIDAALLQPQAAEALAAQAAKLEETLRQFETLSLSAAQSEAKPSLRQAHAALVRSLEPLQAALKAANAEQARAQADGAVAQAFKALRERVGELSGELIDEAWAAHDEAQKRFQLMIWVVIAGVAFAFGAVGLYGRWLSRSITVPLNQAVQLAERVAAGDLTAEVDTLGRNEMAQLMKALAQMNQNLSSIVAQVRHVADDIATGSSEIANGNADLSQRTEAQASNLQQTASAMEELSATVRQNAEASGQANDLASGASGAALQGGEVVSRVVGTMEGISASSRRIADIVGLIDGVAFQTNILALNAAVEAARAGEAGRGFAVVAGEVRMLAQRSATAAREIKTLIEQSVEQVESGSRQAHEAGASMGEIVQRVRQVSDLIGEISTASHEQNAGIERVSASVVELDQVTQANAALVEQSAAAAESLRQQSAQLVELVSAFKLRG</sequence>
<keyword evidence="6" id="KW-1133">Transmembrane helix</keyword>
<feature type="coiled-coil region" evidence="5">
    <location>
        <begin position="237"/>
        <end position="300"/>
    </location>
</feature>
<dbReference type="PANTHER" id="PTHR43531:SF14">
    <property type="entry name" value="METHYL-ACCEPTING CHEMOTAXIS PROTEIN I-RELATED"/>
    <property type="match status" value="1"/>
</dbReference>
<evidence type="ECO:0000256" key="6">
    <source>
        <dbReference type="SAM" id="Phobius"/>
    </source>
</evidence>
<dbReference type="CDD" id="cd11386">
    <property type="entry name" value="MCP_signal"/>
    <property type="match status" value="1"/>
</dbReference>
<keyword evidence="2" id="KW-0488">Methylation</keyword>
<dbReference type="Pfam" id="PF00672">
    <property type="entry name" value="HAMP"/>
    <property type="match status" value="1"/>
</dbReference>
<dbReference type="FunFam" id="1.10.287.950:FF:000001">
    <property type="entry name" value="Methyl-accepting chemotaxis sensory transducer"/>
    <property type="match status" value="1"/>
</dbReference>
<comment type="similarity">
    <text evidence="3">Belongs to the methyl-accepting chemotaxis (MCP) protein family.</text>
</comment>
<comment type="subcellular location">
    <subcellularLocation>
        <location evidence="1">Membrane</location>
    </subcellularLocation>
</comment>
<feature type="domain" description="Methyl-accepting transducer" evidence="7">
    <location>
        <begin position="261"/>
        <end position="490"/>
    </location>
</feature>
<keyword evidence="6" id="KW-0812">Transmembrane</keyword>
<evidence type="ECO:0000313" key="10">
    <source>
        <dbReference type="Proteomes" id="UP000554837"/>
    </source>
</evidence>
<dbReference type="SMART" id="SM00283">
    <property type="entry name" value="MA"/>
    <property type="match status" value="1"/>
</dbReference>
<dbReference type="GO" id="GO:0006935">
    <property type="term" value="P:chemotaxis"/>
    <property type="evidence" value="ECO:0007669"/>
    <property type="project" value="InterPro"/>
</dbReference>
<dbReference type="Pfam" id="PF12729">
    <property type="entry name" value="4HB_MCP_1"/>
    <property type="match status" value="1"/>
</dbReference>
<dbReference type="CDD" id="cd06225">
    <property type="entry name" value="HAMP"/>
    <property type="match status" value="1"/>
</dbReference>
<dbReference type="Pfam" id="PF00015">
    <property type="entry name" value="MCPsignal"/>
    <property type="match status" value="1"/>
</dbReference>
<dbReference type="GO" id="GO:0007165">
    <property type="term" value="P:signal transduction"/>
    <property type="evidence" value="ECO:0007669"/>
    <property type="project" value="UniProtKB-KW"/>
</dbReference>
<reference evidence="9 10" key="1">
    <citation type="submission" date="2020-08" db="EMBL/GenBank/DDBJ databases">
        <title>Genomic Encyclopedia of Type Strains, Phase IV (KMG-IV): sequencing the most valuable type-strain genomes for metagenomic binning, comparative biology and taxonomic classification.</title>
        <authorList>
            <person name="Goeker M."/>
        </authorList>
    </citation>
    <scope>NUCLEOTIDE SEQUENCE [LARGE SCALE GENOMIC DNA]</scope>
    <source>
        <strain evidence="9 10">DSM 23958</strain>
    </source>
</reference>
<accession>A0A840S1G4</accession>
<dbReference type="InterPro" id="IPR003660">
    <property type="entry name" value="HAMP_dom"/>
</dbReference>
<dbReference type="AlphaFoldDB" id="A0A840S1G4"/>
<dbReference type="InterPro" id="IPR051310">
    <property type="entry name" value="MCP_chemotaxis"/>
</dbReference>
<evidence type="ECO:0000256" key="4">
    <source>
        <dbReference type="PROSITE-ProRule" id="PRU00284"/>
    </source>
</evidence>
<dbReference type="Proteomes" id="UP000554837">
    <property type="component" value="Unassembled WGS sequence"/>
</dbReference>